<organism evidence="1 2">
    <name type="scientific">Polarella glacialis</name>
    <name type="common">Dinoflagellate</name>
    <dbReference type="NCBI Taxonomy" id="89957"/>
    <lineage>
        <taxon>Eukaryota</taxon>
        <taxon>Sar</taxon>
        <taxon>Alveolata</taxon>
        <taxon>Dinophyceae</taxon>
        <taxon>Suessiales</taxon>
        <taxon>Suessiaceae</taxon>
        <taxon>Polarella</taxon>
    </lineage>
</organism>
<sequence>MPKEDDVTQFGRIKDEVNVRLPQCIEQVLGQVKEYNAKQVDEWSEQLGQGVLEKLQELSGNFKYIVNISLMEKKGAGFHTSSAVFWDPESDAAVSYRWENKALVCVVQVFGVGM</sequence>
<dbReference type="InterPro" id="IPR005334">
    <property type="entry name" value="Tctex-1-like"/>
</dbReference>
<dbReference type="GO" id="GO:0007018">
    <property type="term" value="P:microtubule-based movement"/>
    <property type="evidence" value="ECO:0007669"/>
    <property type="project" value="TreeGrafter"/>
</dbReference>
<dbReference type="AlphaFoldDB" id="A0A813LCW1"/>
<comment type="caution">
    <text evidence="1">The sequence shown here is derived from an EMBL/GenBank/DDBJ whole genome shotgun (WGS) entry which is preliminary data.</text>
</comment>
<reference evidence="1" key="1">
    <citation type="submission" date="2021-02" db="EMBL/GenBank/DDBJ databases">
        <authorList>
            <person name="Dougan E. K."/>
            <person name="Rhodes N."/>
            <person name="Thang M."/>
            <person name="Chan C."/>
        </authorList>
    </citation>
    <scope>NUCLEOTIDE SEQUENCE</scope>
</reference>
<dbReference type="InterPro" id="IPR038586">
    <property type="entry name" value="Tctex-1-like_sf"/>
</dbReference>
<evidence type="ECO:0000313" key="2">
    <source>
        <dbReference type="Proteomes" id="UP000626109"/>
    </source>
</evidence>
<dbReference type="PANTHER" id="PTHR21255">
    <property type="entry name" value="T-COMPLEX-ASSOCIATED-TESTIS-EXPRESSED 1/ DYNEIN LIGHT CHAIN"/>
    <property type="match status" value="1"/>
</dbReference>
<dbReference type="GO" id="GO:0005737">
    <property type="term" value="C:cytoplasm"/>
    <property type="evidence" value="ECO:0007669"/>
    <property type="project" value="TreeGrafter"/>
</dbReference>
<dbReference type="EMBL" id="CAJNNW010035737">
    <property type="protein sequence ID" value="CAE8729737.1"/>
    <property type="molecule type" value="Genomic_DNA"/>
</dbReference>
<gene>
    <name evidence="1" type="ORF">PGLA2088_LOCUS45510</name>
</gene>
<protein>
    <recommendedName>
        <fullName evidence="3">Dynein light chain</fullName>
    </recommendedName>
</protein>
<dbReference type="GO" id="GO:0005868">
    <property type="term" value="C:cytoplasmic dynein complex"/>
    <property type="evidence" value="ECO:0007669"/>
    <property type="project" value="TreeGrafter"/>
</dbReference>
<proteinExistence type="predicted"/>
<dbReference type="CDD" id="cd21455">
    <property type="entry name" value="DLC-like_DYNLT1_DYNLT3"/>
    <property type="match status" value="1"/>
</dbReference>
<dbReference type="Proteomes" id="UP000626109">
    <property type="component" value="Unassembled WGS sequence"/>
</dbReference>
<dbReference type="Gene3D" id="3.30.1140.40">
    <property type="entry name" value="Tctex-1"/>
    <property type="match status" value="1"/>
</dbReference>
<accession>A0A813LCW1</accession>
<name>A0A813LCW1_POLGL</name>
<dbReference type="Pfam" id="PF03645">
    <property type="entry name" value="Tctex-1"/>
    <property type="match status" value="1"/>
</dbReference>
<evidence type="ECO:0008006" key="3">
    <source>
        <dbReference type="Google" id="ProtNLM"/>
    </source>
</evidence>
<dbReference type="GO" id="GO:0045505">
    <property type="term" value="F:dynein intermediate chain binding"/>
    <property type="evidence" value="ECO:0007669"/>
    <property type="project" value="TreeGrafter"/>
</dbReference>
<evidence type="ECO:0000313" key="1">
    <source>
        <dbReference type="EMBL" id="CAE8729737.1"/>
    </source>
</evidence>